<feature type="binding site" evidence="8">
    <location>
        <position position="318"/>
    </location>
    <ligand>
        <name>Zn(2+)</name>
        <dbReference type="ChEBI" id="CHEBI:29105"/>
        <label>2</label>
    </ligand>
</feature>
<feature type="binding site" evidence="8">
    <location>
        <position position="63"/>
    </location>
    <ligand>
        <name>Zn(2+)</name>
        <dbReference type="ChEBI" id="CHEBI:29105"/>
        <label>1</label>
    </ligand>
</feature>
<feature type="binding site" evidence="8">
    <location>
        <position position="177"/>
    </location>
    <ligand>
        <name>Zn(2+)</name>
        <dbReference type="ChEBI" id="CHEBI:29105"/>
        <label>1</label>
    </ligand>
</feature>
<gene>
    <name evidence="9" type="ORF">IAD15_11300</name>
</gene>
<dbReference type="Proteomes" id="UP000824175">
    <property type="component" value="Unassembled WGS sequence"/>
</dbReference>
<evidence type="ECO:0000256" key="4">
    <source>
        <dbReference type="ARBA" id="ARBA00022723"/>
    </source>
</evidence>
<comment type="caution">
    <text evidence="9">The sequence shown here is derived from an EMBL/GenBank/DDBJ whole genome shotgun (WGS) entry which is preliminary data.</text>
</comment>
<dbReference type="GO" id="GO:0046872">
    <property type="term" value="F:metal ion binding"/>
    <property type="evidence" value="ECO:0007669"/>
    <property type="project" value="UniProtKB-UniRule"/>
</dbReference>
<proteinExistence type="inferred from homology"/>
<comment type="similarity">
    <text evidence="1 6">Belongs to the peptidase M42 family.</text>
</comment>
<dbReference type="PIRSF" id="PIRSF001123">
    <property type="entry name" value="PepA_GA"/>
    <property type="match status" value="1"/>
</dbReference>
<evidence type="ECO:0000256" key="2">
    <source>
        <dbReference type="ARBA" id="ARBA00022438"/>
    </source>
</evidence>
<keyword evidence="2" id="KW-0031">Aminopeptidase</keyword>
<evidence type="ECO:0000256" key="7">
    <source>
        <dbReference type="PIRSR" id="PIRSR001123-1"/>
    </source>
</evidence>
<organism evidence="9 10">
    <name type="scientific">Candidatus Fimiplasma intestinipullorum</name>
    <dbReference type="NCBI Taxonomy" id="2840825"/>
    <lineage>
        <taxon>Bacteria</taxon>
        <taxon>Bacillati</taxon>
        <taxon>Bacillota</taxon>
        <taxon>Clostridia</taxon>
        <taxon>Eubacteriales</taxon>
        <taxon>Candidatus Fimiplasma</taxon>
    </lineage>
</organism>
<feature type="binding site" evidence="8">
    <location>
        <position position="177"/>
    </location>
    <ligand>
        <name>Zn(2+)</name>
        <dbReference type="ChEBI" id="CHEBI:29105"/>
        <label>2</label>
    </ligand>
</feature>
<evidence type="ECO:0000256" key="8">
    <source>
        <dbReference type="PIRSR" id="PIRSR001123-2"/>
    </source>
</evidence>
<dbReference type="PANTHER" id="PTHR32481:SF0">
    <property type="entry name" value="AMINOPEPTIDASE YPDE-RELATED"/>
    <property type="match status" value="1"/>
</dbReference>
<sequence>MANHAFLEKITTVPGISGYEKNVAEVFEDYLTGCVDSFEHDRLGSVVAIKKGKTPLKVMLAAHIDEIGFIVKDIDKDGFIQVQPIGGWQGKNIPAGLFEIITRDQKHIRGVMEGSTKVKGPEARNMAPLPTDVFLDIGVQNLEQVKEAGVRIGDPIIPVSEFSVMTHPRYLMSKAWDDRAGVAVIAEVMRNLKDVETEATIYAAGTVQEEVGLRGAKTMGQMVQPDVAFALDVCFSKDIPEGEKGDVRLGCGAVLGVLDGSVIAHTGLLKHMEKICAKLGVSYQLDVLVGGGTDSGELSKVGPGVVNMTLSIPSRYMHSHRTIICEDDLDATVAILTEFCRTINAEILEEIKRDKQ</sequence>
<reference evidence="9" key="1">
    <citation type="submission" date="2020-10" db="EMBL/GenBank/DDBJ databases">
        <authorList>
            <person name="Gilroy R."/>
        </authorList>
    </citation>
    <scope>NUCLEOTIDE SEQUENCE</scope>
    <source>
        <strain evidence="9">CHK195-11698</strain>
    </source>
</reference>
<evidence type="ECO:0000256" key="3">
    <source>
        <dbReference type="ARBA" id="ARBA00022670"/>
    </source>
</evidence>
<dbReference type="InterPro" id="IPR051464">
    <property type="entry name" value="Peptidase_M42_aminopept"/>
</dbReference>
<dbReference type="GO" id="GO:0006508">
    <property type="term" value="P:proteolysis"/>
    <property type="evidence" value="ECO:0007669"/>
    <property type="project" value="UniProtKB-KW"/>
</dbReference>
<keyword evidence="5" id="KW-0378">Hydrolase</keyword>
<dbReference type="Gene3D" id="3.40.630.10">
    <property type="entry name" value="Zn peptidases"/>
    <property type="match status" value="1"/>
</dbReference>
<accession>A0A9D1HQE8</accession>
<evidence type="ECO:0000313" key="9">
    <source>
        <dbReference type="EMBL" id="HIU14631.1"/>
    </source>
</evidence>
<reference evidence="9" key="2">
    <citation type="journal article" date="2021" name="PeerJ">
        <title>Extensive microbial diversity within the chicken gut microbiome revealed by metagenomics and culture.</title>
        <authorList>
            <person name="Gilroy R."/>
            <person name="Ravi A."/>
            <person name="Getino M."/>
            <person name="Pursley I."/>
            <person name="Horton D.L."/>
            <person name="Alikhan N.F."/>
            <person name="Baker D."/>
            <person name="Gharbi K."/>
            <person name="Hall N."/>
            <person name="Watson M."/>
            <person name="Adriaenssens E.M."/>
            <person name="Foster-Nyarko E."/>
            <person name="Jarju S."/>
            <person name="Secka A."/>
            <person name="Antonio M."/>
            <person name="Oren A."/>
            <person name="Chaudhuri R.R."/>
            <person name="La Ragione R."/>
            <person name="Hildebrand F."/>
            <person name="Pallen M.J."/>
        </authorList>
    </citation>
    <scope>NUCLEOTIDE SEQUENCE</scope>
    <source>
        <strain evidence="9">CHK195-11698</strain>
    </source>
</reference>
<comment type="cofactor">
    <cofactor evidence="8">
        <name>a divalent metal cation</name>
        <dbReference type="ChEBI" id="CHEBI:60240"/>
    </cofactor>
    <text evidence="8">Binds 2 divalent metal cations per subunit.</text>
</comment>
<evidence type="ECO:0000256" key="6">
    <source>
        <dbReference type="PIRNR" id="PIRNR001123"/>
    </source>
</evidence>
<evidence type="ECO:0000313" key="10">
    <source>
        <dbReference type="Proteomes" id="UP000824175"/>
    </source>
</evidence>
<dbReference type="AlphaFoldDB" id="A0A9D1HQE8"/>
<dbReference type="SUPFAM" id="SSF53187">
    <property type="entry name" value="Zn-dependent exopeptidases"/>
    <property type="match status" value="1"/>
</dbReference>
<feature type="binding site" evidence="8">
    <location>
        <position position="232"/>
    </location>
    <ligand>
        <name>Zn(2+)</name>
        <dbReference type="ChEBI" id="CHEBI:29105"/>
        <label>1</label>
    </ligand>
</feature>
<feature type="active site" description="Proton acceptor" evidence="7">
    <location>
        <position position="209"/>
    </location>
</feature>
<dbReference type="EMBL" id="DVMJ01000103">
    <property type="protein sequence ID" value="HIU14631.1"/>
    <property type="molecule type" value="Genomic_DNA"/>
</dbReference>
<keyword evidence="3" id="KW-0645">Protease</keyword>
<dbReference type="Pfam" id="PF05343">
    <property type="entry name" value="Peptidase_M42"/>
    <property type="match status" value="1"/>
</dbReference>
<evidence type="ECO:0000256" key="1">
    <source>
        <dbReference type="ARBA" id="ARBA00006272"/>
    </source>
</evidence>
<dbReference type="GO" id="GO:0004177">
    <property type="term" value="F:aminopeptidase activity"/>
    <property type="evidence" value="ECO:0007669"/>
    <property type="project" value="UniProtKB-UniRule"/>
</dbReference>
<keyword evidence="4 8" id="KW-0479">Metal-binding</keyword>
<protein>
    <submittedName>
        <fullName evidence="9">M42 family metallopeptidase</fullName>
    </submittedName>
</protein>
<name>A0A9D1HQE8_9FIRM</name>
<evidence type="ECO:0000256" key="5">
    <source>
        <dbReference type="ARBA" id="ARBA00022801"/>
    </source>
</evidence>
<dbReference type="PANTHER" id="PTHR32481">
    <property type="entry name" value="AMINOPEPTIDASE"/>
    <property type="match status" value="1"/>
</dbReference>
<dbReference type="Gene3D" id="2.40.30.40">
    <property type="entry name" value="Peptidase M42, domain 2"/>
    <property type="match status" value="1"/>
</dbReference>
<dbReference type="SUPFAM" id="SSF101821">
    <property type="entry name" value="Aminopeptidase/glucanase lid domain"/>
    <property type="match status" value="1"/>
</dbReference>
<dbReference type="InterPro" id="IPR008007">
    <property type="entry name" value="Peptidase_M42"/>
</dbReference>
<dbReference type="InterPro" id="IPR023367">
    <property type="entry name" value="Peptidase_M42_dom2"/>
</dbReference>
<feature type="binding site" evidence="8">
    <location>
        <position position="210"/>
    </location>
    <ligand>
        <name>Zn(2+)</name>
        <dbReference type="ChEBI" id="CHEBI:29105"/>
        <label>2</label>
    </ligand>
</feature>